<dbReference type="InterPro" id="IPR036770">
    <property type="entry name" value="Ankyrin_rpt-contain_sf"/>
</dbReference>
<gene>
    <name evidence="9" type="ORF">ING2E5A_2860</name>
</gene>
<dbReference type="PANTHER" id="PTHR11070:SF2">
    <property type="entry name" value="ATP-DEPENDENT DNA HELICASE SRS2"/>
    <property type="match status" value="1"/>
</dbReference>
<dbReference type="InterPro" id="IPR014016">
    <property type="entry name" value="UvrD-like_ATP-bd"/>
</dbReference>
<evidence type="ECO:0000256" key="6">
    <source>
        <dbReference type="PROSITE-ProRule" id="PRU00023"/>
    </source>
</evidence>
<sequence>MFDLFIYNDIKPGKLRKQFDKTVEQLSRGDFVSAEVKKMRDTGLYRARLDYENRLLFRFGRYNDRTCLLILEIIMNHAYDKSRFLRGSGVDESKLLPVRSQQEVPEGDLVPLTFLNPRNSRFHLLDKVLSFDDRQEEVLSLPLPHIVIGSAGSGKTALTLEKMKSLTGRVLYITLSPFLAENSARLFYSFNYENDKLEIDFLSYREFLETLKIPDGKEVDFRTFESWFARHRQATRLRDAHKTFEEYRGVITGQDITKEYLSFDEYLALGVKQSIFPVRERETVYRLFEKYLLFLKENDFYDVNILTHQWLSYCKPVYDYIVVDEVQDFTNIQLHIILKSLNNPTNFILCGDSNQVVYPNFFSWSHLKSMFYRSGLIENEVKILRANYRNSQTITTLANRLLKIKNARFGSIDKESNYLLTTDTAVKGDAVFIEQVGNAVADLGQKTRQSVKYAVLVLRNEDKAKAREFFKTPLLFSVQELKGLEYENVILYNFISENAAEYNAVCEGVTRDNLLVDELTYARGKDKTDKSHEIYKFYINALYVALTRAVKNVFIVEKSGGHKLLRLLEIAEDAPKRIMKEEISSADDWKMEARRLEMQGKTEQVDAIRKGMLATVKPDWEPMTIEQYRITKEEALNPENFNKKAKDRLFDFALLHNQEVVIRQLAELKYKRAERFETERSSLYRKYYHHYKKDNLQMILPLLNRYGVDYRDQHNFTPLHAAAFAGAVKIAKTLLSHGASPSSLDTFRKTPLQITLEQAFLSSDYARNRLGEIYPLLLTDALKIQTDGFLIKIDPHKVEYLLINLFLVVQPMILQKKSFYEEMAVKIDDLIENLQHFSDAVLPPHRKKRTYMLALLAKHEIESNNPYNKKIFKRISRGNYQLNPDLAILIDGNWVSVVDIFNYRDLSVVELREHALQREVKEMEAFRKKMEKERKNREKWGW</sequence>
<dbReference type="PROSITE" id="PS50297">
    <property type="entry name" value="ANK_REP_REGION"/>
    <property type="match status" value="1"/>
</dbReference>
<dbReference type="PROSITE" id="PS51198">
    <property type="entry name" value="UVRD_HELICASE_ATP_BIND"/>
    <property type="match status" value="1"/>
</dbReference>
<dbReference type="STRING" id="1642646.ING2E5A_2860"/>
<dbReference type="SUPFAM" id="SSF48403">
    <property type="entry name" value="Ankyrin repeat"/>
    <property type="match status" value="1"/>
</dbReference>
<feature type="domain" description="UvrD-like helicase ATP-binding" evidence="8">
    <location>
        <begin position="128"/>
        <end position="391"/>
    </location>
</feature>
<protein>
    <recommendedName>
        <fullName evidence="5">DNA 3'-5' helicase II</fullName>
    </recommendedName>
</protein>
<dbReference type="InterPro" id="IPR002110">
    <property type="entry name" value="Ankyrin_rpt"/>
</dbReference>
<evidence type="ECO:0000256" key="7">
    <source>
        <dbReference type="PROSITE-ProRule" id="PRU00560"/>
    </source>
</evidence>
<dbReference type="KEGG" id="pmuc:ING2E5A_2860"/>
<dbReference type="Gene3D" id="1.25.40.20">
    <property type="entry name" value="Ankyrin repeat-containing domain"/>
    <property type="match status" value="1"/>
</dbReference>
<dbReference type="PANTHER" id="PTHR11070">
    <property type="entry name" value="UVRD / RECB / PCRA DNA HELICASE FAMILY MEMBER"/>
    <property type="match status" value="1"/>
</dbReference>
<name>A0A1G4GAX2_9BACT</name>
<evidence type="ECO:0000259" key="8">
    <source>
        <dbReference type="PROSITE" id="PS51198"/>
    </source>
</evidence>
<evidence type="ECO:0000256" key="4">
    <source>
        <dbReference type="ARBA" id="ARBA00022840"/>
    </source>
</evidence>
<accession>A0A1G4GAX2</accession>
<keyword evidence="10" id="KW-1185">Reference proteome</keyword>
<evidence type="ECO:0000256" key="3">
    <source>
        <dbReference type="ARBA" id="ARBA00022806"/>
    </source>
</evidence>
<dbReference type="Proteomes" id="UP000178485">
    <property type="component" value="Chromosome i"/>
</dbReference>
<dbReference type="EMBL" id="LT608328">
    <property type="protein sequence ID" value="SCM59655.1"/>
    <property type="molecule type" value="Genomic_DNA"/>
</dbReference>
<evidence type="ECO:0000313" key="9">
    <source>
        <dbReference type="EMBL" id="SCM59655.1"/>
    </source>
</evidence>
<dbReference type="GO" id="GO:0005829">
    <property type="term" value="C:cytosol"/>
    <property type="evidence" value="ECO:0007669"/>
    <property type="project" value="TreeGrafter"/>
</dbReference>
<dbReference type="GO" id="GO:0043138">
    <property type="term" value="F:3'-5' DNA helicase activity"/>
    <property type="evidence" value="ECO:0007669"/>
    <property type="project" value="TreeGrafter"/>
</dbReference>
<evidence type="ECO:0000256" key="5">
    <source>
        <dbReference type="ARBA" id="ARBA00034923"/>
    </source>
</evidence>
<dbReference type="GO" id="GO:0003677">
    <property type="term" value="F:DNA binding"/>
    <property type="evidence" value="ECO:0007669"/>
    <property type="project" value="InterPro"/>
</dbReference>
<dbReference type="InterPro" id="IPR000212">
    <property type="entry name" value="DNA_helicase_UvrD/REP"/>
</dbReference>
<reference evidence="9 10" key="1">
    <citation type="submission" date="2016-08" db="EMBL/GenBank/DDBJ databases">
        <authorList>
            <person name="Seilhamer J.J."/>
        </authorList>
    </citation>
    <scope>NUCLEOTIDE SEQUENCE [LARGE SCALE GENOMIC DNA]</scope>
    <source>
        <strain evidence="9">ING2-E5A</strain>
    </source>
</reference>
<feature type="binding site" evidence="7">
    <location>
        <begin position="149"/>
        <end position="156"/>
    </location>
    <ligand>
        <name>ATP</name>
        <dbReference type="ChEBI" id="CHEBI:30616"/>
    </ligand>
</feature>
<keyword evidence="6" id="KW-0040">ANK repeat</keyword>
<dbReference type="GO" id="GO:0016787">
    <property type="term" value="F:hydrolase activity"/>
    <property type="evidence" value="ECO:0007669"/>
    <property type="project" value="UniProtKB-UniRule"/>
</dbReference>
<keyword evidence="1 7" id="KW-0547">Nucleotide-binding</keyword>
<evidence type="ECO:0000256" key="2">
    <source>
        <dbReference type="ARBA" id="ARBA00022801"/>
    </source>
</evidence>
<keyword evidence="4 7" id="KW-0067">ATP-binding</keyword>
<dbReference type="InterPro" id="IPR027417">
    <property type="entry name" value="P-loop_NTPase"/>
</dbReference>
<keyword evidence="3 7" id="KW-0347">Helicase</keyword>
<dbReference type="Pfam" id="PF00580">
    <property type="entry name" value="UvrD-helicase"/>
    <property type="match status" value="1"/>
</dbReference>
<evidence type="ECO:0000256" key="1">
    <source>
        <dbReference type="ARBA" id="ARBA00022741"/>
    </source>
</evidence>
<dbReference type="AlphaFoldDB" id="A0A1G4GAX2"/>
<dbReference type="PROSITE" id="PS50088">
    <property type="entry name" value="ANK_REPEAT"/>
    <property type="match status" value="1"/>
</dbReference>
<evidence type="ECO:0000313" key="10">
    <source>
        <dbReference type="Proteomes" id="UP000178485"/>
    </source>
</evidence>
<dbReference type="Gene3D" id="3.40.50.300">
    <property type="entry name" value="P-loop containing nucleotide triphosphate hydrolases"/>
    <property type="match status" value="2"/>
</dbReference>
<proteinExistence type="predicted"/>
<dbReference type="SMART" id="SM00248">
    <property type="entry name" value="ANK"/>
    <property type="match status" value="1"/>
</dbReference>
<dbReference type="RefSeq" id="WP_071137902.1">
    <property type="nucleotide sequence ID" value="NZ_LT608328.1"/>
</dbReference>
<dbReference type="Pfam" id="PF00023">
    <property type="entry name" value="Ank"/>
    <property type="match status" value="1"/>
</dbReference>
<dbReference type="GO" id="GO:0005524">
    <property type="term" value="F:ATP binding"/>
    <property type="evidence" value="ECO:0007669"/>
    <property type="project" value="UniProtKB-UniRule"/>
</dbReference>
<feature type="repeat" description="ANK" evidence="6">
    <location>
        <begin position="714"/>
        <end position="746"/>
    </location>
</feature>
<organism evidence="9 10">
    <name type="scientific">Petrimonas mucosa</name>
    <dbReference type="NCBI Taxonomy" id="1642646"/>
    <lineage>
        <taxon>Bacteria</taxon>
        <taxon>Pseudomonadati</taxon>
        <taxon>Bacteroidota</taxon>
        <taxon>Bacteroidia</taxon>
        <taxon>Bacteroidales</taxon>
        <taxon>Dysgonomonadaceae</taxon>
        <taxon>Petrimonas</taxon>
    </lineage>
</organism>
<dbReference type="GO" id="GO:0000725">
    <property type="term" value="P:recombinational repair"/>
    <property type="evidence" value="ECO:0007669"/>
    <property type="project" value="TreeGrafter"/>
</dbReference>
<dbReference type="SUPFAM" id="SSF52540">
    <property type="entry name" value="P-loop containing nucleoside triphosphate hydrolases"/>
    <property type="match status" value="1"/>
</dbReference>
<keyword evidence="2 7" id="KW-0378">Hydrolase</keyword>